<dbReference type="Proteomes" id="UP000249633">
    <property type="component" value="Unassembled WGS sequence"/>
</dbReference>
<organism evidence="1 2">
    <name type="scientific">Roseateles depolymerans</name>
    <dbReference type="NCBI Taxonomy" id="76731"/>
    <lineage>
        <taxon>Bacteria</taxon>
        <taxon>Pseudomonadati</taxon>
        <taxon>Pseudomonadota</taxon>
        <taxon>Betaproteobacteria</taxon>
        <taxon>Burkholderiales</taxon>
        <taxon>Sphaerotilaceae</taxon>
        <taxon>Roseateles</taxon>
    </lineage>
</organism>
<dbReference type="AlphaFoldDB" id="A0A2W5FVQ1"/>
<evidence type="ECO:0000313" key="2">
    <source>
        <dbReference type="Proteomes" id="UP000249633"/>
    </source>
</evidence>
<protein>
    <submittedName>
        <fullName evidence="1">Uncharacterized protein</fullName>
    </submittedName>
</protein>
<evidence type="ECO:0000313" key="1">
    <source>
        <dbReference type="EMBL" id="PZP35142.1"/>
    </source>
</evidence>
<gene>
    <name evidence="1" type="ORF">DI603_04505</name>
</gene>
<name>A0A2W5FVQ1_9BURK</name>
<comment type="caution">
    <text evidence="1">The sequence shown here is derived from an EMBL/GenBank/DDBJ whole genome shotgun (WGS) entry which is preliminary data.</text>
</comment>
<accession>A0A2W5FVQ1</accession>
<proteinExistence type="predicted"/>
<dbReference type="EMBL" id="QFOD01000003">
    <property type="protein sequence ID" value="PZP35142.1"/>
    <property type="molecule type" value="Genomic_DNA"/>
</dbReference>
<sequence>MRRTPSSDPLAGATARPSFRAELAQVTRQMRSTLSALLVEGGLDPLDPQALVKRWGLNRQLSWKISKLIQTADAYAMLQLLPGPQGMDILLGKAADMGIAAATRDAARASLQALDTLIDTHCGDRAVFDIMASACSSGESALQQQEALRRQFFQGASAIWGAQTRVNLVTWFVAPSAAGAPTVDMVSLKGWIGFRRLREQLSWVISRHMSRHDDGRYMAMPAPEALDPDSDWTLPLMREFSSSPPPDINLTEEDGRLTVALAPGPTGLAGQLSCVFGKLHRGLPHARTETDRLSRFICDLSVPSELVIFDLFVHESLDYAMPPQVALSSLIEPREPGLDRCRLPLHETLAELGPASTPPLTLEVPRYADMLARVFERTGWSADEFHGFRLKMAYPPMPAVLSMSYELR</sequence>
<reference evidence="1 2" key="1">
    <citation type="submission" date="2017-08" db="EMBL/GenBank/DDBJ databases">
        <title>Infants hospitalized years apart are colonized by the same room-sourced microbial strains.</title>
        <authorList>
            <person name="Brooks B."/>
            <person name="Olm M.R."/>
            <person name="Firek B.A."/>
            <person name="Baker R."/>
            <person name="Thomas B.C."/>
            <person name="Morowitz M.J."/>
            <person name="Banfield J.F."/>
        </authorList>
    </citation>
    <scope>NUCLEOTIDE SEQUENCE [LARGE SCALE GENOMIC DNA]</scope>
    <source>
        <strain evidence="1">S2_012_000_R2_81</strain>
    </source>
</reference>